<keyword evidence="1" id="KW-0812">Transmembrane</keyword>
<dbReference type="Pfam" id="PF12704">
    <property type="entry name" value="MacB_PCD"/>
    <property type="match status" value="1"/>
</dbReference>
<keyword evidence="1" id="KW-0472">Membrane</keyword>
<dbReference type="EMBL" id="CP003261">
    <property type="protein sequence ID" value="AGK96028.1"/>
    <property type="molecule type" value="Genomic_DNA"/>
</dbReference>
<evidence type="ECO:0000313" key="4">
    <source>
        <dbReference type="Proteomes" id="UP000013523"/>
    </source>
</evidence>
<dbReference type="AlphaFoldDB" id="R4K0F6"/>
<dbReference type="OrthoDB" id="1893987at2"/>
<protein>
    <recommendedName>
        <fullName evidence="2">MacB-like periplasmic core domain-containing protein</fullName>
    </recommendedName>
</protein>
<gene>
    <name evidence="3" type="ORF">Clopa_1019</name>
</gene>
<keyword evidence="4" id="KW-1185">Reference proteome</keyword>
<proteinExistence type="predicted"/>
<dbReference type="PATRIC" id="fig|86416.3.peg.1012"/>
<feature type="transmembrane region" description="Helical" evidence="1">
    <location>
        <begin position="299"/>
        <end position="320"/>
    </location>
</feature>
<dbReference type="HOGENOM" id="CLU_673872_0_0_9"/>
<feature type="transmembrane region" description="Helical" evidence="1">
    <location>
        <begin position="377"/>
        <end position="399"/>
    </location>
</feature>
<dbReference type="STRING" id="86416.Clopa_1019"/>
<feature type="transmembrane region" description="Helical" evidence="1">
    <location>
        <begin position="251"/>
        <end position="272"/>
    </location>
</feature>
<feature type="domain" description="MacB-like periplasmic core" evidence="2">
    <location>
        <begin position="16"/>
        <end position="194"/>
    </location>
</feature>
<feature type="transmembrane region" description="Helical" evidence="1">
    <location>
        <begin position="12"/>
        <end position="30"/>
    </location>
</feature>
<reference evidence="3 4" key="1">
    <citation type="submission" date="2012-01" db="EMBL/GenBank/DDBJ databases">
        <title>Complete sequence of chromosome of Clostridium pasteurianum BC1.</title>
        <authorList>
            <consortium name="US DOE Joint Genome Institute"/>
            <person name="Lucas S."/>
            <person name="Han J."/>
            <person name="Lapidus A."/>
            <person name="Cheng J.-F."/>
            <person name="Goodwin L."/>
            <person name="Pitluck S."/>
            <person name="Peters L."/>
            <person name="Mikhailova N."/>
            <person name="Teshima H."/>
            <person name="Detter J.C."/>
            <person name="Han C."/>
            <person name="Tapia R."/>
            <person name="Land M."/>
            <person name="Hauser L."/>
            <person name="Kyrpides N."/>
            <person name="Ivanova N."/>
            <person name="Pagani I."/>
            <person name="Dunn J."/>
            <person name="Taghavi S."/>
            <person name="Francis A."/>
            <person name="van der Lelie D."/>
            <person name="Woyke T."/>
        </authorList>
    </citation>
    <scope>NUCLEOTIDE SEQUENCE [LARGE SCALE GENOMIC DNA]</scope>
    <source>
        <strain evidence="3 4">BC1</strain>
    </source>
</reference>
<evidence type="ECO:0000256" key="1">
    <source>
        <dbReference type="SAM" id="Phobius"/>
    </source>
</evidence>
<dbReference type="eggNOG" id="COG0577">
    <property type="taxonomic scope" value="Bacteria"/>
</dbReference>
<dbReference type="Proteomes" id="UP000013523">
    <property type="component" value="Chromosome"/>
</dbReference>
<evidence type="ECO:0000259" key="2">
    <source>
        <dbReference type="Pfam" id="PF12704"/>
    </source>
</evidence>
<keyword evidence="1" id="KW-1133">Transmembrane helix</keyword>
<dbReference type="InterPro" id="IPR025857">
    <property type="entry name" value="MacB_PCD"/>
</dbReference>
<name>R4K0F6_CLOPA</name>
<organism evidence="3 4">
    <name type="scientific">Clostridium pasteurianum BC1</name>
    <dbReference type="NCBI Taxonomy" id="86416"/>
    <lineage>
        <taxon>Bacteria</taxon>
        <taxon>Bacillati</taxon>
        <taxon>Bacillota</taxon>
        <taxon>Clostridia</taxon>
        <taxon>Eubacteriales</taxon>
        <taxon>Clostridiaceae</taxon>
        <taxon>Clostridium</taxon>
    </lineage>
</organism>
<accession>R4K0F6</accession>
<dbReference type="RefSeq" id="WP_015614351.1">
    <property type="nucleotide sequence ID" value="NC_021182.1"/>
</dbReference>
<dbReference type="KEGG" id="cpas:Clopa_1019"/>
<sequence length="408" mass="47293">MNIKKVIKLRFIISLIVLIMLIILSTYFSLTLNKNVSNILEYKKINKSLSTKDNGITFDDLNKVKEKYKELIFTGYKETLCDVTNKYGNSPSKKIKTKMVLTDENYFSLYPYNMVAGGKIDFLSVESGNKVAVISDVLANDVFKSIKVIGNMITLNNENYKIVGVYKENQSFIYSTSEDGYERIYVPYSSYTINDKNQNLFLDIFTTKETAQISYKNINNNLSKTLGGSLSLYNMVNYITLKKISFQYTRILYFIIGICGIIVLIKITLKYFRDLLTFFKEKLKTNYFNEILGNNRKKILFVFSKILLCLISIVIIFSLIKFNITIEDKYLPTDNIFDINFYKKTIVDDMQLRNANENGFDNVYNRYTNNIDDIEKIALLSELIVITITVINGRLLLIIKRNKNTLTR</sequence>
<evidence type="ECO:0000313" key="3">
    <source>
        <dbReference type="EMBL" id="AGK96028.1"/>
    </source>
</evidence>